<evidence type="ECO:0000259" key="6">
    <source>
        <dbReference type="Pfam" id="PF14378"/>
    </source>
</evidence>
<keyword evidence="2 5" id="KW-0812">Transmembrane</keyword>
<evidence type="ECO:0000256" key="1">
    <source>
        <dbReference type="ARBA" id="ARBA00004141"/>
    </source>
</evidence>
<evidence type="ECO:0000256" key="5">
    <source>
        <dbReference type="SAM" id="Phobius"/>
    </source>
</evidence>
<feature type="transmembrane region" description="Helical" evidence="5">
    <location>
        <begin position="179"/>
        <end position="201"/>
    </location>
</feature>
<evidence type="ECO:0000256" key="2">
    <source>
        <dbReference type="ARBA" id="ARBA00022692"/>
    </source>
</evidence>
<dbReference type="InterPro" id="IPR026841">
    <property type="entry name" value="Aur1/Ipt1"/>
</dbReference>
<accession>A0ABU4HKT8</accession>
<comment type="caution">
    <text evidence="7">The sequence shown here is derived from an EMBL/GenBank/DDBJ whole genome shotgun (WGS) entry which is preliminary data.</text>
</comment>
<keyword evidence="8" id="KW-1185">Reference proteome</keyword>
<sequence>MWAYLAAYEMPHDDPDALRRRVHVDYPVRIDTIIGLGKPPTLRLQRLLSAPGKMRGIEKVLVWTHWVWFAVPHATTAYVLIRRRERFGRAAVTTYAVFDLGALVYWLLPTAPPWYAHQQGRLEDADHTRVRRMMIEYGEQFWKHRWGPLYSLFAGNPLAAMPSLHFATSVNAAHVLREVGPVAGAIGWTYALTLGLALVYLGEHYVVDLLAGLALTEGVRHAAPALTPAAQSISRAVQALEFKARG</sequence>
<keyword evidence="3 5" id="KW-1133">Transmembrane helix</keyword>
<dbReference type="InterPro" id="IPR052185">
    <property type="entry name" value="IPC_Synthase-Related"/>
</dbReference>
<feature type="transmembrane region" description="Helical" evidence="5">
    <location>
        <begin position="60"/>
        <end position="80"/>
    </location>
</feature>
<feature type="domain" description="Inositolphosphotransferase Aur1/Ipt1" evidence="6">
    <location>
        <begin position="65"/>
        <end position="216"/>
    </location>
</feature>
<proteinExistence type="predicted"/>
<evidence type="ECO:0000313" key="8">
    <source>
        <dbReference type="Proteomes" id="UP001284601"/>
    </source>
</evidence>
<dbReference type="Proteomes" id="UP001284601">
    <property type="component" value="Unassembled WGS sequence"/>
</dbReference>
<dbReference type="Pfam" id="PF14378">
    <property type="entry name" value="PAP2_3"/>
    <property type="match status" value="1"/>
</dbReference>
<protein>
    <submittedName>
        <fullName evidence="7">Phosphatase PAP2 family protein</fullName>
    </submittedName>
</protein>
<dbReference type="EMBL" id="JAWSTH010000010">
    <property type="protein sequence ID" value="MDW5593928.1"/>
    <property type="molecule type" value="Genomic_DNA"/>
</dbReference>
<evidence type="ECO:0000256" key="3">
    <source>
        <dbReference type="ARBA" id="ARBA00022989"/>
    </source>
</evidence>
<organism evidence="7 8">
    <name type="scientific">Conexibacter stalactiti</name>
    <dbReference type="NCBI Taxonomy" id="1940611"/>
    <lineage>
        <taxon>Bacteria</taxon>
        <taxon>Bacillati</taxon>
        <taxon>Actinomycetota</taxon>
        <taxon>Thermoleophilia</taxon>
        <taxon>Solirubrobacterales</taxon>
        <taxon>Conexibacteraceae</taxon>
        <taxon>Conexibacter</taxon>
    </lineage>
</organism>
<comment type="subcellular location">
    <subcellularLocation>
        <location evidence="1">Membrane</location>
        <topology evidence="1">Multi-pass membrane protein</topology>
    </subcellularLocation>
</comment>
<name>A0ABU4HKT8_9ACTN</name>
<dbReference type="RefSeq" id="WP_318596187.1">
    <property type="nucleotide sequence ID" value="NZ_JAWSTH010000010.1"/>
</dbReference>
<gene>
    <name evidence="7" type="ORF">R7226_06260</name>
</gene>
<feature type="transmembrane region" description="Helical" evidence="5">
    <location>
        <begin position="87"/>
        <end position="108"/>
    </location>
</feature>
<dbReference type="PANTHER" id="PTHR31310:SF7">
    <property type="entry name" value="PA-PHOSPHATASE RELATED-FAMILY PROTEIN DDB_G0268928"/>
    <property type="match status" value="1"/>
</dbReference>
<evidence type="ECO:0000256" key="4">
    <source>
        <dbReference type="ARBA" id="ARBA00023136"/>
    </source>
</evidence>
<evidence type="ECO:0000313" key="7">
    <source>
        <dbReference type="EMBL" id="MDW5593928.1"/>
    </source>
</evidence>
<reference evidence="8" key="1">
    <citation type="submission" date="2023-07" db="EMBL/GenBank/DDBJ databases">
        <title>Conexibacter stalactiti sp. nov., isolated from stalactites in a lava cave and emended description of the genus Conexibacter.</title>
        <authorList>
            <person name="Lee S.D."/>
        </authorList>
    </citation>
    <scope>NUCLEOTIDE SEQUENCE [LARGE SCALE GENOMIC DNA]</scope>
    <source>
        <strain evidence="8">KCTC 39840</strain>
    </source>
</reference>
<keyword evidence="4 5" id="KW-0472">Membrane</keyword>
<dbReference type="PANTHER" id="PTHR31310">
    <property type="match status" value="1"/>
</dbReference>
<reference evidence="7 8" key="2">
    <citation type="submission" date="2023-10" db="EMBL/GenBank/DDBJ databases">
        <authorList>
            <person name="Han X.F."/>
        </authorList>
    </citation>
    <scope>NUCLEOTIDE SEQUENCE [LARGE SCALE GENOMIC DNA]</scope>
    <source>
        <strain evidence="7 8">KCTC 39840</strain>
    </source>
</reference>